<name>A0A5N8V558_9ACTN</name>
<sequence length="73" mass="7614">MAPFGVRCGVPLEQFLEPTAGEPANGADLKRLATVQTFGAAWPRSEVLDTRTRALVSVAEAARDQEPGGTSGS</sequence>
<gene>
    <name evidence="1" type="ORF">FNH09_01375</name>
</gene>
<dbReference type="RefSeq" id="WP_152884222.1">
    <property type="nucleotide sequence ID" value="NZ_VJZD01000003.1"/>
</dbReference>
<dbReference type="AlphaFoldDB" id="A0A5N8V558"/>
<dbReference type="OrthoDB" id="9802489at2"/>
<organism evidence="1 2">
    <name type="scientific">Streptomyces adustus</name>
    <dbReference type="NCBI Taxonomy" id="1609272"/>
    <lineage>
        <taxon>Bacteria</taxon>
        <taxon>Bacillati</taxon>
        <taxon>Actinomycetota</taxon>
        <taxon>Actinomycetes</taxon>
        <taxon>Kitasatosporales</taxon>
        <taxon>Streptomycetaceae</taxon>
        <taxon>Streptomyces</taxon>
    </lineage>
</organism>
<dbReference type="EMBL" id="VJZD01000003">
    <property type="protein sequence ID" value="MPY30026.1"/>
    <property type="molecule type" value="Genomic_DNA"/>
</dbReference>
<dbReference type="Proteomes" id="UP000325849">
    <property type="component" value="Unassembled WGS sequence"/>
</dbReference>
<keyword evidence="2" id="KW-1185">Reference proteome</keyword>
<accession>A0A5N8V558</accession>
<evidence type="ECO:0000313" key="1">
    <source>
        <dbReference type="EMBL" id="MPY30026.1"/>
    </source>
</evidence>
<comment type="caution">
    <text evidence="1">The sequence shown here is derived from an EMBL/GenBank/DDBJ whole genome shotgun (WGS) entry which is preliminary data.</text>
</comment>
<reference evidence="1 2" key="1">
    <citation type="submission" date="2019-07" db="EMBL/GenBank/DDBJ databases">
        <title>New species of Amycolatopsis and Streptomyces.</title>
        <authorList>
            <person name="Duangmal K."/>
            <person name="Teo W.F.A."/>
            <person name="Lipun K."/>
        </authorList>
    </citation>
    <scope>NUCLEOTIDE SEQUENCE [LARGE SCALE GENOMIC DNA]</scope>
    <source>
        <strain evidence="1 2">NBRC 109810</strain>
    </source>
</reference>
<proteinExistence type="predicted"/>
<protein>
    <submittedName>
        <fullName evidence="1">Uncharacterized protein</fullName>
    </submittedName>
</protein>
<evidence type="ECO:0000313" key="2">
    <source>
        <dbReference type="Proteomes" id="UP000325849"/>
    </source>
</evidence>